<keyword evidence="2" id="KW-0472">Membrane</keyword>
<evidence type="ECO:0000256" key="2">
    <source>
        <dbReference type="ARBA" id="ARBA00023136"/>
    </source>
</evidence>
<dbReference type="Pfam" id="PF07686">
    <property type="entry name" value="V-set"/>
    <property type="match status" value="1"/>
</dbReference>
<dbReference type="Pfam" id="PF22705">
    <property type="entry name" value="C2-set_3"/>
    <property type="match status" value="1"/>
</dbReference>
<dbReference type="PROSITE" id="PS50835">
    <property type="entry name" value="IG_LIKE"/>
    <property type="match status" value="1"/>
</dbReference>
<keyword evidence="3" id="KW-0393">Immunoglobulin domain</keyword>
<dbReference type="InterPro" id="IPR007110">
    <property type="entry name" value="Ig-like_dom"/>
</dbReference>
<dbReference type="InterPro" id="IPR053896">
    <property type="entry name" value="BTN3A2-like_Ig-C"/>
</dbReference>
<reference evidence="5" key="1">
    <citation type="submission" date="2025-08" db="UniProtKB">
        <authorList>
            <consortium name="Ensembl"/>
        </authorList>
    </citation>
    <scope>IDENTIFICATION</scope>
</reference>
<dbReference type="AlphaFoldDB" id="A0A8C6SVI4"/>
<evidence type="ECO:0000256" key="3">
    <source>
        <dbReference type="ARBA" id="ARBA00023319"/>
    </source>
</evidence>
<evidence type="ECO:0000313" key="5">
    <source>
        <dbReference type="Ensembl" id="ENSNMLP00000010690.1"/>
    </source>
</evidence>
<dbReference type="InterPro" id="IPR036179">
    <property type="entry name" value="Ig-like_dom_sf"/>
</dbReference>
<dbReference type="GO" id="GO:0001817">
    <property type="term" value="P:regulation of cytokine production"/>
    <property type="evidence" value="ECO:0007669"/>
    <property type="project" value="TreeGrafter"/>
</dbReference>
<evidence type="ECO:0000259" key="4">
    <source>
        <dbReference type="PROSITE" id="PS50835"/>
    </source>
</evidence>
<dbReference type="Gene3D" id="2.60.40.10">
    <property type="entry name" value="Immunoglobulins"/>
    <property type="match status" value="2"/>
</dbReference>
<name>A0A8C6SVI4_9GOBI</name>
<dbReference type="Ensembl" id="ENSNMLT00000012092.1">
    <property type="protein sequence ID" value="ENSNMLP00000010690.1"/>
    <property type="gene ID" value="ENSNMLG00000007351.1"/>
</dbReference>
<dbReference type="Proteomes" id="UP000694523">
    <property type="component" value="Unplaced"/>
</dbReference>
<organism evidence="5 6">
    <name type="scientific">Neogobius melanostomus</name>
    <name type="common">round goby</name>
    <dbReference type="NCBI Taxonomy" id="47308"/>
    <lineage>
        <taxon>Eukaryota</taxon>
        <taxon>Metazoa</taxon>
        <taxon>Chordata</taxon>
        <taxon>Craniata</taxon>
        <taxon>Vertebrata</taxon>
        <taxon>Euteleostomi</taxon>
        <taxon>Actinopterygii</taxon>
        <taxon>Neopterygii</taxon>
        <taxon>Teleostei</taxon>
        <taxon>Neoteleostei</taxon>
        <taxon>Acanthomorphata</taxon>
        <taxon>Gobiaria</taxon>
        <taxon>Gobiiformes</taxon>
        <taxon>Gobioidei</taxon>
        <taxon>Gobiidae</taxon>
        <taxon>Benthophilinae</taxon>
        <taxon>Neogobiini</taxon>
        <taxon>Neogobius</taxon>
    </lineage>
</organism>
<dbReference type="SUPFAM" id="SSF48726">
    <property type="entry name" value="Immunoglobulin"/>
    <property type="match status" value="2"/>
</dbReference>
<evidence type="ECO:0000313" key="6">
    <source>
        <dbReference type="Proteomes" id="UP000694523"/>
    </source>
</evidence>
<dbReference type="InterPro" id="IPR013106">
    <property type="entry name" value="Ig_V-set"/>
</dbReference>
<reference evidence="5" key="2">
    <citation type="submission" date="2025-09" db="UniProtKB">
        <authorList>
            <consortium name="Ensembl"/>
        </authorList>
    </citation>
    <scope>IDENTIFICATION</scope>
</reference>
<evidence type="ECO:0000256" key="1">
    <source>
        <dbReference type="ARBA" id="ARBA00004370"/>
    </source>
</evidence>
<dbReference type="PANTHER" id="PTHR24100:SF149">
    <property type="entry name" value="BG-LIKE ANTIGEN 1-RELATED"/>
    <property type="match status" value="1"/>
</dbReference>
<dbReference type="GO" id="GO:0009897">
    <property type="term" value="C:external side of plasma membrane"/>
    <property type="evidence" value="ECO:0007669"/>
    <property type="project" value="TreeGrafter"/>
</dbReference>
<proteinExistence type="predicted"/>
<comment type="subcellular location">
    <subcellularLocation>
        <location evidence="1">Membrane</location>
    </subcellularLocation>
</comment>
<feature type="domain" description="Ig-like" evidence="4">
    <location>
        <begin position="103"/>
        <end position="168"/>
    </location>
</feature>
<dbReference type="GO" id="GO:0050852">
    <property type="term" value="P:T cell receptor signaling pathway"/>
    <property type="evidence" value="ECO:0007669"/>
    <property type="project" value="TreeGrafter"/>
</dbReference>
<dbReference type="InterPro" id="IPR013783">
    <property type="entry name" value="Ig-like_fold"/>
</dbReference>
<dbReference type="GO" id="GO:0005102">
    <property type="term" value="F:signaling receptor binding"/>
    <property type="evidence" value="ECO:0007669"/>
    <property type="project" value="TreeGrafter"/>
</dbReference>
<dbReference type="PANTHER" id="PTHR24100">
    <property type="entry name" value="BUTYROPHILIN"/>
    <property type="match status" value="1"/>
</dbReference>
<accession>A0A8C6SVI4</accession>
<protein>
    <recommendedName>
        <fullName evidence="4">Ig-like domain-containing protein</fullName>
    </recommendedName>
</protein>
<keyword evidence="6" id="KW-1185">Reference proteome</keyword>
<sequence length="209" mass="23627">MFQYISHSCSPLSDVSCVFRESCVLPCPFSPETDPMIHWTKEPEYTPVHSYYRNQHLLHLQHESYRNRTSLSDQGIRTADASLQLHKVNVSDEGRYNFDLHSPVLNVSVSQEGQQLICSSERIYPEPTVAWTPPSSDSYQTQTSVNATEDGLYTVYSSLKVILNHMTCMSCILFISWKQPPLPLDTAESDSDCCCSSLFPKVPQPLEGT</sequence>
<dbReference type="InterPro" id="IPR050504">
    <property type="entry name" value="IgSF_BTN/MOG"/>
</dbReference>